<name>E6W4H5_DESIS</name>
<gene>
    <name evidence="6" type="ordered locus">Selin_2332</name>
</gene>
<evidence type="ECO:0000259" key="5">
    <source>
        <dbReference type="Pfam" id="PF04357"/>
    </source>
</evidence>
<keyword evidence="3" id="KW-1133">Transmembrane helix</keyword>
<dbReference type="eggNOG" id="COG2911">
    <property type="taxonomic scope" value="Bacteria"/>
</dbReference>
<evidence type="ECO:0000313" key="6">
    <source>
        <dbReference type="EMBL" id="ADU67048.1"/>
    </source>
</evidence>
<proteinExistence type="predicted"/>
<evidence type="ECO:0000256" key="3">
    <source>
        <dbReference type="ARBA" id="ARBA00022989"/>
    </source>
</evidence>
<dbReference type="Proteomes" id="UP000002572">
    <property type="component" value="Chromosome"/>
</dbReference>
<dbReference type="Pfam" id="PF04357">
    <property type="entry name" value="TamB"/>
    <property type="match status" value="1"/>
</dbReference>
<dbReference type="STRING" id="653733.Selin_2332"/>
<comment type="subcellular location">
    <subcellularLocation>
        <location evidence="1">Membrane</location>
        <topology evidence="1">Single-pass membrane protein</topology>
    </subcellularLocation>
</comment>
<keyword evidence="7" id="KW-1185">Reference proteome</keyword>
<dbReference type="KEGG" id="din:Selin_2332"/>
<protein>
    <recommendedName>
        <fullName evidence="5">Translocation and assembly module TamB C-terminal domain-containing protein</fullName>
    </recommendedName>
</protein>
<feature type="domain" description="Translocation and assembly module TamB C-terminal" evidence="5">
    <location>
        <begin position="903"/>
        <end position="1138"/>
    </location>
</feature>
<dbReference type="EMBL" id="CP002432">
    <property type="protein sequence ID" value="ADU67048.1"/>
    <property type="molecule type" value="Genomic_DNA"/>
</dbReference>
<evidence type="ECO:0000313" key="7">
    <source>
        <dbReference type="Proteomes" id="UP000002572"/>
    </source>
</evidence>
<dbReference type="InParanoid" id="E6W4H5"/>
<evidence type="ECO:0000256" key="2">
    <source>
        <dbReference type="ARBA" id="ARBA00022692"/>
    </source>
</evidence>
<sequence>MKKLTVIFFLILFLAMASIVWISSKVEGVVEYLRLEHGLDVTYSTLSANLRGIYFSDLVIEYQTHRAAFESAQITVFWKWPLAVPGLGLVISDGQISLGDLFPPDREPLDPEVLGSKLHQSTARFSPVVRGIRVERTDIALADGSRASNLTAAMDSSLDFQMTLDELSFHGQTIQNLEATGTLHPAALAASLEEAALEWQDHVLRARGHVGQRGIDMHLETSHSVDIRFLKTRLDIQVRAHGQWQELHHEGSVTSSRSTILGNGTFPDLRAEFHGDMQQVEVNLAPVDKSDFHLRATVPFDLETISLQATFDRFHLHPYLLPHIRFLDFDDISGEVEGSFSPDEGVLRGAGVLDFSYNAFHRPLKARLSTAMDIDRHGIRFHDGTLNSEHFTAEAGGELVFSGPDFFRLWSHGEVHDLAPILESFWVNFIDGNSRFAVSINGPATSPLVDVAFDSNDLRVFQGHLTHAFGSVQVDLNHITLHGITARTSTGEAQVSQGQISVYGANDVQLRFPYTAHNIRLEDALAFGNLTNLPSLPRILEADGQIEGEVRDLQITLQGSLAEHQWREGLFSPKLSVSGALLDQLVHASIEDEHSHVSIQGNMDFGGKLNFRAAGQDIPLSSYMRTLPAEWSLLLDSYGLYLSGTFAEPRLEGTLGNIQLENPEQDISLWGDVELTYAERVFSADITRMILQRPLIVSLHGSSFLHDMSGETSRQELFLRTSTEHGVLETEASLRNFSLEHMRVEGALDLALATIISRGALEGRGTVDVAIEGSDTIRGTIAFGTAAELFAVAQPQLRMRQLRANVTIDRLARRGSIDDIAFLVGRDGTGEAQVSASLNEQGLLSYSAGYQLHNVLYQQGRNVLLLNISGSVSGDTATEPQGEIAVDIRRGQLNIDRNGAAAPTSPLLQFPGNWTLNVQASSPIRFSMAEGSMLLLPQLQIRLQDGIVYPRGRIQVLSGSLLFNRDTYTLQRGSIEFSDSLIANLNLSATTTKQGYQIVITITGTSDEPRFLFRSVPSLPQEHIISLLLLGSYDEGLSPASAASHILANRIAETLNDITGPALRGEASFRVSSSGLMSDNPDIALTSELSQRLEVRIARELSAEGTQQFQVIYKIFDFLYVRGREHIGGSYGVDIEYRIGR</sequence>
<dbReference type="GO" id="GO:0005886">
    <property type="term" value="C:plasma membrane"/>
    <property type="evidence" value="ECO:0007669"/>
    <property type="project" value="InterPro"/>
</dbReference>
<keyword evidence="4" id="KW-0472">Membrane</keyword>
<evidence type="ECO:0000256" key="4">
    <source>
        <dbReference type="ARBA" id="ARBA00023136"/>
    </source>
</evidence>
<dbReference type="InterPro" id="IPR007452">
    <property type="entry name" value="TamB_C"/>
</dbReference>
<dbReference type="HOGENOM" id="CLU_277684_0_0_0"/>
<evidence type="ECO:0000256" key="1">
    <source>
        <dbReference type="ARBA" id="ARBA00004167"/>
    </source>
</evidence>
<organism evidence="6 7">
    <name type="scientific">Desulfurispirillum indicum (strain ATCC BAA-1389 / DSM 22839 / S5)</name>
    <dbReference type="NCBI Taxonomy" id="653733"/>
    <lineage>
        <taxon>Bacteria</taxon>
        <taxon>Pseudomonadati</taxon>
        <taxon>Chrysiogenota</taxon>
        <taxon>Chrysiogenia</taxon>
        <taxon>Chrysiogenales</taxon>
        <taxon>Chrysiogenaceae</taxon>
        <taxon>Desulfurispirillum</taxon>
    </lineage>
</organism>
<dbReference type="RefSeq" id="WP_013506922.1">
    <property type="nucleotide sequence ID" value="NC_014836.1"/>
</dbReference>
<dbReference type="AlphaFoldDB" id="E6W4H5"/>
<accession>E6W4H5</accession>
<dbReference type="GO" id="GO:0009306">
    <property type="term" value="P:protein secretion"/>
    <property type="evidence" value="ECO:0007669"/>
    <property type="project" value="InterPro"/>
</dbReference>
<keyword evidence="2" id="KW-0812">Transmembrane</keyword>
<reference evidence="6 7" key="1">
    <citation type="submission" date="2010-12" db="EMBL/GenBank/DDBJ databases">
        <title>Complete sequence of Desulfurispirillum indicum S5.</title>
        <authorList>
            <consortium name="US DOE Joint Genome Institute"/>
            <person name="Lucas S."/>
            <person name="Copeland A."/>
            <person name="Lapidus A."/>
            <person name="Cheng J.-F."/>
            <person name="Goodwin L."/>
            <person name="Pitluck S."/>
            <person name="Chertkov O."/>
            <person name="Held B."/>
            <person name="Detter J.C."/>
            <person name="Han C."/>
            <person name="Tapia R."/>
            <person name="Land M."/>
            <person name="Hauser L."/>
            <person name="Kyrpides N."/>
            <person name="Ivanova N."/>
            <person name="Mikhailova N."/>
            <person name="Haggblom M."/>
            <person name="Rauschenbach I."/>
            <person name="Bini E."/>
            <person name="Woyke T."/>
        </authorList>
    </citation>
    <scope>NUCLEOTIDE SEQUENCE [LARGE SCALE GENOMIC DNA]</scope>
    <source>
        <strain evidence="7">ATCC BAA-1389 / DSM 22839 / S5</strain>
    </source>
</reference>
<dbReference type="OrthoDB" id="7784409at2"/>